<protein>
    <submittedName>
        <fullName evidence="1">Bacteriocin biosynthesis cyclodehydratase domain-containing protein</fullName>
    </submittedName>
</protein>
<dbReference type="SUPFAM" id="SSF69572">
    <property type="entry name" value="Activating enzymes of the ubiquitin-like proteins"/>
    <property type="match status" value="1"/>
</dbReference>
<dbReference type="InterPro" id="IPR035985">
    <property type="entry name" value="Ubiquitin-activating_enz"/>
</dbReference>
<evidence type="ECO:0000313" key="1">
    <source>
        <dbReference type="EMBL" id="MBB4685920.1"/>
    </source>
</evidence>
<dbReference type="NCBIfam" id="TIGR03882">
    <property type="entry name" value="cyclo_dehyd_2"/>
    <property type="match status" value="1"/>
</dbReference>
<dbReference type="Gene3D" id="3.40.50.720">
    <property type="entry name" value="NAD(P)-binding Rossmann-like Domain"/>
    <property type="match status" value="1"/>
</dbReference>
<dbReference type="InterPro" id="IPR022291">
    <property type="entry name" value="Bacteriocin_synth_cyclodeHase"/>
</dbReference>
<accession>A0A840IVM7</accession>
<name>A0A840IVM7_9PSEU</name>
<comment type="caution">
    <text evidence="1">The sequence shown here is derived from an EMBL/GenBank/DDBJ whole genome shotgun (WGS) entry which is preliminary data.</text>
</comment>
<evidence type="ECO:0000313" key="2">
    <source>
        <dbReference type="Proteomes" id="UP000581769"/>
    </source>
</evidence>
<keyword evidence="2" id="KW-1185">Reference proteome</keyword>
<sequence>MTLSTVPPPDVLLPDHPTLLPGIHVLERDDDEVQFGLDPRHGVVAGGLVPQVVEIVRRLDGRRGLDDLMIAVGEHRDQLHLLLKQLTALGLVTEAPRQAAKRIETGLWSLRARHHQTALTDRRRQSLVAVHGSGRLAVAVAVLLANAGVGHLDIRAAGTVTEADLGSGLTTLELGQLRRRAILTVLARMAPEVSTARNHRRSPDLVLLTDTLVPPPEEVAELVEEGIPHLPVRVREGTGIVGPLVVPGRSACLRCCDLHRTDMDSSWPRVASQLVGKSQRPDLGAVQACAALAVAQAMRLLSPSDEPPPTWNTTLEIDNFEGRVHHEDWEPHPDCGCGAPVAVDEDEPEEVLQEM</sequence>
<dbReference type="AlphaFoldDB" id="A0A840IVM7"/>
<dbReference type="GO" id="GO:0008641">
    <property type="term" value="F:ubiquitin-like modifier activating enzyme activity"/>
    <property type="evidence" value="ECO:0007669"/>
    <property type="project" value="InterPro"/>
</dbReference>
<dbReference type="EMBL" id="JACHMG010000001">
    <property type="protein sequence ID" value="MBB4685920.1"/>
    <property type="molecule type" value="Genomic_DNA"/>
</dbReference>
<reference evidence="1 2" key="1">
    <citation type="submission" date="2020-08" db="EMBL/GenBank/DDBJ databases">
        <title>Sequencing the genomes of 1000 actinobacteria strains.</title>
        <authorList>
            <person name="Klenk H.-P."/>
        </authorList>
    </citation>
    <scope>NUCLEOTIDE SEQUENCE [LARGE SCALE GENOMIC DNA]</scope>
    <source>
        <strain evidence="1 2">DSM 45859</strain>
    </source>
</reference>
<organism evidence="1 2">
    <name type="scientific">Amycolatopsis jiangsuensis</name>
    <dbReference type="NCBI Taxonomy" id="1181879"/>
    <lineage>
        <taxon>Bacteria</taxon>
        <taxon>Bacillati</taxon>
        <taxon>Actinomycetota</taxon>
        <taxon>Actinomycetes</taxon>
        <taxon>Pseudonocardiales</taxon>
        <taxon>Pseudonocardiaceae</taxon>
        <taxon>Amycolatopsis</taxon>
    </lineage>
</organism>
<dbReference type="RefSeq" id="WP_184780875.1">
    <property type="nucleotide sequence ID" value="NZ_JACHMG010000001.1"/>
</dbReference>
<gene>
    <name evidence="1" type="ORF">BJY18_003405</name>
</gene>
<dbReference type="Proteomes" id="UP000581769">
    <property type="component" value="Unassembled WGS sequence"/>
</dbReference>
<proteinExistence type="predicted"/>